<organism evidence="2 3">
    <name type="scientific">Segatella salivae F0493</name>
    <dbReference type="NCBI Taxonomy" id="1395125"/>
    <lineage>
        <taxon>Bacteria</taxon>
        <taxon>Pseudomonadati</taxon>
        <taxon>Bacteroidota</taxon>
        <taxon>Bacteroidia</taxon>
        <taxon>Bacteroidales</taxon>
        <taxon>Prevotellaceae</taxon>
        <taxon>Segatella</taxon>
    </lineage>
</organism>
<feature type="transmembrane region" description="Helical" evidence="1">
    <location>
        <begin position="22"/>
        <end position="42"/>
    </location>
</feature>
<keyword evidence="1" id="KW-1133">Transmembrane helix</keyword>
<evidence type="ECO:0000313" key="2">
    <source>
        <dbReference type="EMBL" id="ERK02263.1"/>
    </source>
</evidence>
<dbReference type="Proteomes" id="UP000017023">
    <property type="component" value="Unassembled WGS sequence"/>
</dbReference>
<reference evidence="2 3" key="1">
    <citation type="submission" date="2013-08" db="EMBL/GenBank/DDBJ databases">
        <authorList>
            <person name="Durkin A.S."/>
            <person name="Haft D.R."/>
            <person name="McCorrison J."/>
            <person name="Torralba M."/>
            <person name="Gillis M."/>
            <person name="Haft D.H."/>
            <person name="Methe B."/>
            <person name="Sutton G."/>
            <person name="Nelson K.E."/>
        </authorList>
    </citation>
    <scope>NUCLEOTIDE SEQUENCE [LARGE SCALE GENOMIC DNA]</scope>
    <source>
        <strain evidence="2 3">F0493</strain>
    </source>
</reference>
<sequence length="46" mass="5377">MALMHVCCKLMGFMPCYNLPHFTLQFASFYAAIWLISCCNLAHFMR</sequence>
<proteinExistence type="predicted"/>
<evidence type="ECO:0000256" key="1">
    <source>
        <dbReference type="SAM" id="Phobius"/>
    </source>
</evidence>
<evidence type="ECO:0000313" key="3">
    <source>
        <dbReference type="Proteomes" id="UP000017023"/>
    </source>
</evidence>
<protein>
    <submittedName>
        <fullName evidence="2">Uncharacterized protein</fullName>
    </submittedName>
</protein>
<gene>
    <name evidence="2" type="ORF">HMPREF9145_0419</name>
</gene>
<keyword evidence="1" id="KW-0472">Membrane</keyword>
<comment type="caution">
    <text evidence="2">The sequence shown here is derived from an EMBL/GenBank/DDBJ whole genome shotgun (WGS) entry which is preliminary data.</text>
</comment>
<keyword evidence="1" id="KW-0812">Transmembrane</keyword>
<dbReference type="AlphaFoldDB" id="U2LCN2"/>
<dbReference type="EMBL" id="AWGW01000006">
    <property type="protein sequence ID" value="ERK02263.1"/>
    <property type="molecule type" value="Genomic_DNA"/>
</dbReference>
<accession>U2LCN2</accession>
<dbReference type="PATRIC" id="fig|1395125.3.peg.206"/>
<name>U2LCN2_9BACT</name>